<name>A0ABT2ZM53_9RHOB</name>
<evidence type="ECO:0000313" key="3">
    <source>
        <dbReference type="EMBL" id="MCV2872220.1"/>
    </source>
</evidence>
<dbReference type="Proteomes" id="UP001652564">
    <property type="component" value="Unassembled WGS sequence"/>
</dbReference>
<organism evidence="3 4">
    <name type="scientific">Albidovulum litorale</name>
    <dbReference type="NCBI Taxonomy" id="2984134"/>
    <lineage>
        <taxon>Bacteria</taxon>
        <taxon>Pseudomonadati</taxon>
        <taxon>Pseudomonadota</taxon>
        <taxon>Alphaproteobacteria</taxon>
        <taxon>Rhodobacterales</taxon>
        <taxon>Paracoccaceae</taxon>
        <taxon>Albidovulum</taxon>
    </lineage>
</organism>
<evidence type="ECO:0000313" key="4">
    <source>
        <dbReference type="Proteomes" id="UP001652564"/>
    </source>
</evidence>
<dbReference type="SUPFAM" id="SSF101898">
    <property type="entry name" value="NHL repeat"/>
    <property type="match status" value="1"/>
</dbReference>
<feature type="signal peptide" evidence="1">
    <location>
        <begin position="1"/>
        <end position="27"/>
    </location>
</feature>
<dbReference type="RefSeq" id="WP_263739407.1">
    <property type="nucleotide sequence ID" value="NZ_JAOWKZ010000002.1"/>
</dbReference>
<comment type="caution">
    <text evidence="3">The sequence shown here is derived from an EMBL/GenBank/DDBJ whole genome shotgun (WGS) entry which is preliminary data.</text>
</comment>
<accession>A0ABT2ZM53</accession>
<dbReference type="PIRSF" id="PIRSF031900">
    <property type="entry name" value="UCP031900"/>
    <property type="match status" value="1"/>
</dbReference>
<feature type="domain" description="Phytase-like" evidence="2">
    <location>
        <begin position="42"/>
        <end position="282"/>
    </location>
</feature>
<gene>
    <name evidence="3" type="ORF">OEZ71_07910</name>
</gene>
<keyword evidence="4" id="KW-1185">Reference proteome</keyword>
<feature type="chain" id="PRO_5045996314" evidence="1">
    <location>
        <begin position="28"/>
        <end position="297"/>
    </location>
</feature>
<sequence length="297" mass="32512">MLRRSRLAVIAAAALALAGGASAPSHADYVGTFVWQQNDDPHFGGFSGFDLAEDGLHFVTVSDTAAIYSGTLSRDARGVVASVTATTPIIPASRSGQRLVDPMDDAEGLAIGPDGTIFLSYETEDRIVEYRDRGATWVREFAPRDFRRFNLNKGLEALAIDARGALYAIPELEAATGSPIPVFRLQNETADIPFLLRREGDWLPVGADFGPDGRLYLLERDFWPLIGFMSRVRRITLDGDRVASDEVLLQTGAGVHDNLEGLAVWRDAEGAIRLTMISDDNFLPVQRTEIVDYRVAE</sequence>
<dbReference type="InterPro" id="IPR014567">
    <property type="entry name" value="UCP031900"/>
</dbReference>
<dbReference type="EMBL" id="JAOWKZ010000002">
    <property type="protein sequence ID" value="MCV2872220.1"/>
    <property type="molecule type" value="Genomic_DNA"/>
</dbReference>
<reference evidence="3 4" key="1">
    <citation type="submission" date="2022-10" db="EMBL/GenBank/DDBJ databases">
        <title>Defluviimonas sp. nov., isolated from ocean surface sediments.</title>
        <authorList>
            <person name="He W."/>
            <person name="Wang L."/>
            <person name="Zhang D.-F."/>
        </authorList>
    </citation>
    <scope>NUCLEOTIDE SEQUENCE [LARGE SCALE GENOMIC DNA]</scope>
    <source>
        <strain evidence="3 4">WL0050</strain>
    </source>
</reference>
<dbReference type="Pfam" id="PF13449">
    <property type="entry name" value="Phytase-like"/>
    <property type="match status" value="1"/>
</dbReference>
<proteinExistence type="predicted"/>
<protein>
    <submittedName>
        <fullName evidence="3">Esterase-like activity of phytase family protein</fullName>
    </submittedName>
</protein>
<evidence type="ECO:0000256" key="1">
    <source>
        <dbReference type="SAM" id="SignalP"/>
    </source>
</evidence>
<keyword evidence="1" id="KW-0732">Signal</keyword>
<evidence type="ECO:0000259" key="2">
    <source>
        <dbReference type="Pfam" id="PF13449"/>
    </source>
</evidence>
<dbReference type="InterPro" id="IPR027372">
    <property type="entry name" value="Phytase-like_dom"/>
</dbReference>